<keyword evidence="4 8" id="KW-1003">Cell membrane</keyword>
<dbReference type="GO" id="GO:0005886">
    <property type="term" value="C:plasma membrane"/>
    <property type="evidence" value="ECO:0007669"/>
    <property type="project" value="UniProtKB-SubCell"/>
</dbReference>
<dbReference type="PIRSF" id="PIRSF005091">
    <property type="entry name" value="Mmb_sulf_HI1246"/>
    <property type="match status" value="1"/>
</dbReference>
<dbReference type="RefSeq" id="WP_373289322.1">
    <property type="nucleotide sequence ID" value="NZ_BMGR01000007.1"/>
</dbReference>
<evidence type="ECO:0000256" key="3">
    <source>
        <dbReference type="ARBA" id="ARBA00009983"/>
    </source>
</evidence>
<dbReference type="Gene3D" id="3.30.1120.170">
    <property type="match status" value="1"/>
</dbReference>
<comment type="caution">
    <text evidence="14">The sequence shown here is derived from an EMBL/GenBank/DDBJ whole genome shotgun (WGS) entry which is preliminary data.</text>
</comment>
<evidence type="ECO:0000256" key="9">
    <source>
        <dbReference type="PIRSR" id="PIRSR005091-1"/>
    </source>
</evidence>
<reference evidence="14" key="2">
    <citation type="submission" date="2020-09" db="EMBL/GenBank/DDBJ databases">
        <authorList>
            <person name="Sun Q."/>
            <person name="Zhou Y."/>
        </authorList>
    </citation>
    <scope>NUCLEOTIDE SEQUENCE</scope>
    <source>
        <strain evidence="14">CGMCC 1.12987</strain>
    </source>
</reference>
<dbReference type="PANTHER" id="PTHR47371:SF3">
    <property type="entry name" value="PHOSPHOGLYCEROL TRANSFERASE I"/>
    <property type="match status" value="1"/>
</dbReference>
<keyword evidence="6 12" id="KW-1133">Transmembrane helix</keyword>
<evidence type="ECO:0000256" key="5">
    <source>
        <dbReference type="ARBA" id="ARBA00022692"/>
    </source>
</evidence>
<evidence type="ECO:0000256" key="7">
    <source>
        <dbReference type="ARBA" id="ARBA00023136"/>
    </source>
</evidence>
<feature type="binding site" evidence="11">
    <location>
        <position position="479"/>
    </location>
    <ligand>
        <name>Mn(2+)</name>
        <dbReference type="ChEBI" id="CHEBI:29035"/>
    </ligand>
</feature>
<dbReference type="Gene3D" id="3.40.720.10">
    <property type="entry name" value="Alkaline Phosphatase, subunit A"/>
    <property type="match status" value="1"/>
</dbReference>
<evidence type="ECO:0000256" key="4">
    <source>
        <dbReference type="ARBA" id="ARBA00022475"/>
    </source>
</evidence>
<dbReference type="InterPro" id="IPR012160">
    <property type="entry name" value="LtaS-like"/>
</dbReference>
<evidence type="ECO:0000256" key="11">
    <source>
        <dbReference type="PIRSR" id="PIRSR005091-3"/>
    </source>
</evidence>
<feature type="transmembrane region" description="Helical" evidence="12">
    <location>
        <begin position="83"/>
        <end position="103"/>
    </location>
</feature>
<dbReference type="EMBL" id="BMGR01000007">
    <property type="protein sequence ID" value="GGG06671.1"/>
    <property type="molecule type" value="Genomic_DNA"/>
</dbReference>
<feature type="transmembrane region" description="Helical" evidence="12">
    <location>
        <begin position="56"/>
        <end position="76"/>
    </location>
</feature>
<dbReference type="Proteomes" id="UP000644756">
    <property type="component" value="Unassembled WGS sequence"/>
</dbReference>
<name>A0A917D439_9BACL</name>
<feature type="binding site" evidence="11">
    <location>
        <position position="480"/>
    </location>
    <ligand>
        <name>Mn(2+)</name>
        <dbReference type="ChEBI" id="CHEBI:29035"/>
    </ligand>
</feature>
<feature type="transmembrane region" description="Helical" evidence="12">
    <location>
        <begin position="31"/>
        <end position="50"/>
    </location>
</feature>
<feature type="binding site" evidence="11">
    <location>
        <position position="303"/>
    </location>
    <ligand>
        <name>Mn(2+)</name>
        <dbReference type="ChEBI" id="CHEBI:29035"/>
    </ligand>
</feature>
<keyword evidence="10" id="KW-0464">Manganese</keyword>
<accession>A0A917D439</accession>
<dbReference type="InterPro" id="IPR050448">
    <property type="entry name" value="OpgB/LTA_synthase_biosynth"/>
</dbReference>
<sequence length="634" mass="72033">MMFNRNRLPGESHSYAADASGFIRGIWTKPFVMFSCIMLVKIYLTWFVIFEGGWTWKPLVTDIFSVWVLFCLIEWFASKRKLALYMSVNLLVTTVFFAAIMYYKYYGVIVTYHALMQVNQVAEVKDSVFSLVDPQYLLIFIDIIVLSVWFFAGRMARERRKRIARKTQGRFTGAAFVLLITICFVNVWPHRASMNELNQAAGMGLLNYEAYTIIADRQDAAVPLESITPEVIRELKGVQPSVAPELWGAAQGKNVIIIQLEAFQAFLLGLELEGREVTPRMNQLLSEGHYFPTFYQQVGQGNTSDAEFVVNTSFYIPPRGAASQIYGDKELPSMPKLLREHGYFSATFHTNDVAFWNRDEMYKAIGFDRYYDQPFFGDEDIISFGSSDEVLYAKTAGELQRLSEEGKPFYAHVIALTAHHPFEIPSHKVRIGLPEDYEGTFLGDYMIAQNYADYALGLFVDELKANGLWENSLIVIYGDHLGLPMYSLDDKDGQLLHDILGRKYDYSDMLNIPLILSIPGVEGHRTLNQPGGQSDIMPTVANLLGISLKDRIYFGQDLINQSSNLLPQRYYLPSGSFINDKLIFMPGSGYEDGTIHAIGDHTVTESDVTEEQYARALELARLSDSYIRQLPEHK</sequence>
<dbReference type="PANTHER" id="PTHR47371">
    <property type="entry name" value="LIPOTEICHOIC ACID SYNTHASE"/>
    <property type="match status" value="1"/>
</dbReference>
<keyword evidence="7 8" id="KW-0472">Membrane</keyword>
<evidence type="ECO:0000256" key="2">
    <source>
        <dbReference type="ARBA" id="ARBA00004936"/>
    </source>
</evidence>
<dbReference type="GO" id="GO:0046872">
    <property type="term" value="F:metal ion binding"/>
    <property type="evidence" value="ECO:0007669"/>
    <property type="project" value="UniProtKB-KW"/>
</dbReference>
<comment type="similarity">
    <text evidence="3 8">Belongs to the LTA synthase family.</text>
</comment>
<organism evidence="14 15">
    <name type="scientific">Paenibacillus abyssi</name>
    <dbReference type="NCBI Taxonomy" id="1340531"/>
    <lineage>
        <taxon>Bacteria</taxon>
        <taxon>Bacillati</taxon>
        <taxon>Bacillota</taxon>
        <taxon>Bacilli</taxon>
        <taxon>Bacillales</taxon>
        <taxon>Paenibacillaceae</taxon>
        <taxon>Paenibacillus</taxon>
    </lineage>
</organism>
<evidence type="ECO:0000256" key="8">
    <source>
        <dbReference type="PIRNR" id="PIRNR005091"/>
    </source>
</evidence>
<keyword evidence="5 12" id="KW-0812">Transmembrane</keyword>
<dbReference type="AlphaFoldDB" id="A0A917D439"/>
<dbReference type="CDD" id="cd16015">
    <property type="entry name" value="LTA_synthase"/>
    <property type="match status" value="1"/>
</dbReference>
<reference evidence="14" key="1">
    <citation type="journal article" date="2014" name="Int. J. Syst. Evol. Microbiol.">
        <title>Complete genome sequence of Corynebacterium casei LMG S-19264T (=DSM 44701T), isolated from a smear-ripened cheese.</title>
        <authorList>
            <consortium name="US DOE Joint Genome Institute (JGI-PGF)"/>
            <person name="Walter F."/>
            <person name="Albersmeier A."/>
            <person name="Kalinowski J."/>
            <person name="Ruckert C."/>
        </authorList>
    </citation>
    <scope>NUCLEOTIDE SEQUENCE</scope>
    <source>
        <strain evidence="14">CGMCC 1.12987</strain>
    </source>
</reference>
<evidence type="ECO:0000256" key="12">
    <source>
        <dbReference type="SAM" id="Phobius"/>
    </source>
</evidence>
<feature type="domain" description="Sulfatase N-terminal" evidence="13">
    <location>
        <begin position="253"/>
        <end position="546"/>
    </location>
</feature>
<keyword evidence="10" id="KW-0479">Metal-binding</keyword>
<feature type="binding site" evidence="11">
    <location>
        <position position="261"/>
    </location>
    <ligand>
        <name>Mn(2+)</name>
        <dbReference type="ChEBI" id="CHEBI:29035"/>
    </ligand>
</feature>
<proteinExistence type="inferred from homology"/>
<dbReference type="Pfam" id="PF00884">
    <property type="entry name" value="Sulfatase"/>
    <property type="match status" value="1"/>
</dbReference>
<evidence type="ECO:0000256" key="1">
    <source>
        <dbReference type="ARBA" id="ARBA00004651"/>
    </source>
</evidence>
<protein>
    <recommendedName>
        <fullName evidence="13">Sulfatase N-terminal domain-containing protein</fullName>
    </recommendedName>
</protein>
<evidence type="ECO:0000313" key="15">
    <source>
        <dbReference type="Proteomes" id="UP000644756"/>
    </source>
</evidence>
<feature type="transmembrane region" description="Helical" evidence="12">
    <location>
        <begin position="171"/>
        <end position="189"/>
    </location>
</feature>
<dbReference type="SUPFAM" id="SSF53649">
    <property type="entry name" value="Alkaline phosphatase-like"/>
    <property type="match status" value="1"/>
</dbReference>
<evidence type="ECO:0000256" key="6">
    <source>
        <dbReference type="ARBA" id="ARBA00022989"/>
    </source>
</evidence>
<evidence type="ECO:0000259" key="13">
    <source>
        <dbReference type="Pfam" id="PF00884"/>
    </source>
</evidence>
<comment type="pathway">
    <text evidence="2">Cell wall biogenesis; lipoteichoic acid biosynthesis.</text>
</comment>
<feature type="binding site" evidence="10">
    <location>
        <position position="419"/>
    </location>
    <ligand>
        <name>substrate</name>
    </ligand>
</feature>
<keyword evidence="15" id="KW-1185">Reference proteome</keyword>
<evidence type="ECO:0000313" key="14">
    <source>
        <dbReference type="EMBL" id="GGG06671.1"/>
    </source>
</evidence>
<feature type="transmembrane region" description="Helical" evidence="12">
    <location>
        <begin position="134"/>
        <end position="151"/>
    </location>
</feature>
<comment type="subcellular location">
    <subcellularLocation>
        <location evidence="1">Cell membrane</location>
        <topology evidence="1">Multi-pass membrane protein</topology>
    </subcellularLocation>
</comment>
<evidence type="ECO:0000256" key="10">
    <source>
        <dbReference type="PIRSR" id="PIRSR005091-2"/>
    </source>
</evidence>
<gene>
    <name evidence="14" type="ORF">GCM10010916_24500</name>
</gene>
<feature type="active site" evidence="9">
    <location>
        <position position="303"/>
    </location>
</feature>
<dbReference type="InterPro" id="IPR017850">
    <property type="entry name" value="Alkaline_phosphatase_core_sf"/>
</dbReference>
<dbReference type="InterPro" id="IPR000917">
    <property type="entry name" value="Sulfatase_N"/>
</dbReference>